<accession>A0A0H5QK82</accession>
<dbReference type="EMBL" id="HACM01001971">
    <property type="protein sequence ID" value="CRZ02413.1"/>
    <property type="molecule type" value="Transcribed_RNA"/>
</dbReference>
<feature type="compositionally biased region" description="Basic and acidic residues" evidence="1">
    <location>
        <begin position="164"/>
        <end position="173"/>
    </location>
</feature>
<feature type="region of interest" description="Disordered" evidence="1">
    <location>
        <begin position="142"/>
        <end position="173"/>
    </location>
</feature>
<reference evidence="2" key="1">
    <citation type="submission" date="2015-04" db="EMBL/GenBank/DDBJ databases">
        <title>The genome sequence of the plant pathogenic Rhizarian Plasmodiophora brassicae reveals insights in its biotrophic life cycle and the origin of chitin synthesis.</title>
        <authorList>
            <person name="Schwelm A."/>
            <person name="Fogelqvist J."/>
            <person name="Knaust A."/>
            <person name="Julke S."/>
            <person name="Lilja T."/>
            <person name="Dhandapani V."/>
            <person name="Bonilla-Rosso G."/>
            <person name="Karlsson M."/>
            <person name="Shevchenko A."/>
            <person name="Choi S.R."/>
            <person name="Kim H.G."/>
            <person name="Park J.Y."/>
            <person name="Lim Y.P."/>
            <person name="Ludwig-Muller J."/>
            <person name="Dixelius C."/>
        </authorList>
    </citation>
    <scope>NUCLEOTIDE SEQUENCE</scope>
    <source>
        <tissue evidence="2">Potato root galls</tissue>
    </source>
</reference>
<dbReference type="AlphaFoldDB" id="A0A0H5QK82"/>
<feature type="non-terminal residue" evidence="2">
    <location>
        <position position="1"/>
    </location>
</feature>
<feature type="non-terminal residue" evidence="2">
    <location>
        <position position="173"/>
    </location>
</feature>
<name>A0A0H5QK82_9EUKA</name>
<evidence type="ECO:0000313" key="2">
    <source>
        <dbReference type="EMBL" id="CRZ02413.1"/>
    </source>
</evidence>
<protein>
    <submittedName>
        <fullName evidence="2">Uncharacterized protein</fullName>
    </submittedName>
</protein>
<organism evidence="2">
    <name type="scientific">Spongospora subterranea</name>
    <dbReference type="NCBI Taxonomy" id="70186"/>
    <lineage>
        <taxon>Eukaryota</taxon>
        <taxon>Sar</taxon>
        <taxon>Rhizaria</taxon>
        <taxon>Endomyxa</taxon>
        <taxon>Phytomyxea</taxon>
        <taxon>Plasmodiophorida</taxon>
        <taxon>Plasmodiophoridae</taxon>
        <taxon>Spongospora</taxon>
    </lineage>
</organism>
<sequence>ASSFEDICFSNTLGEFSSMSLPMLGSEFDLDLDELTSPTPDLYATDWDAMVYAESAVPVVQNPLDVASKRHLEFLQLSPPSIQFETLPDPNFASIDHKNPMQASSQQMSQIHSHSQIPVAPRAEAFNRSPHSHRAVVKAMLVSSDPDSKDASRFDVAASNSSQDKTHQDYIVN</sequence>
<evidence type="ECO:0000256" key="1">
    <source>
        <dbReference type="SAM" id="MobiDB-lite"/>
    </source>
</evidence>
<proteinExistence type="predicted"/>